<dbReference type="GO" id="GO:0005524">
    <property type="term" value="F:ATP binding"/>
    <property type="evidence" value="ECO:0007669"/>
    <property type="project" value="UniProtKB-KW"/>
</dbReference>
<dbReference type="GO" id="GO:0003910">
    <property type="term" value="F:DNA ligase (ATP) activity"/>
    <property type="evidence" value="ECO:0007669"/>
    <property type="project" value="UniProtKB-EC"/>
</dbReference>
<dbReference type="InterPro" id="IPR016059">
    <property type="entry name" value="DNA_ligase_ATP-dep_CS"/>
</dbReference>
<keyword evidence="5" id="KW-0479">Metal-binding</keyword>
<dbReference type="InterPro" id="IPR044125">
    <property type="entry name" value="Adenylation_DNA_ligase_IV"/>
</dbReference>
<dbReference type="EMBL" id="LT598464">
    <property type="protein sequence ID" value="SCU81854.1"/>
    <property type="molecule type" value="Genomic_DNA"/>
</dbReference>
<dbReference type="PANTHER" id="PTHR45997">
    <property type="entry name" value="DNA LIGASE 4"/>
    <property type="match status" value="1"/>
</dbReference>
<evidence type="ECO:0000256" key="6">
    <source>
        <dbReference type="ARBA" id="ARBA00022737"/>
    </source>
</evidence>
<evidence type="ECO:0000256" key="11">
    <source>
        <dbReference type="ARBA" id="ARBA00023172"/>
    </source>
</evidence>
<dbReference type="Gene3D" id="2.40.50.140">
    <property type="entry name" value="Nucleic acid-binding proteins"/>
    <property type="match status" value="1"/>
</dbReference>
<dbReference type="STRING" id="1230905.A0A1G4IXX0"/>
<dbReference type="PANTHER" id="PTHR45997:SF1">
    <property type="entry name" value="DNA LIGASE 4"/>
    <property type="match status" value="1"/>
</dbReference>
<feature type="domain" description="BRCT" evidence="19">
    <location>
        <begin position="855"/>
        <end position="956"/>
    </location>
</feature>
<evidence type="ECO:0000256" key="7">
    <source>
        <dbReference type="ARBA" id="ARBA00022741"/>
    </source>
</evidence>
<evidence type="ECO:0000256" key="13">
    <source>
        <dbReference type="ARBA" id="ARBA00023242"/>
    </source>
</evidence>
<dbReference type="GO" id="GO:0006297">
    <property type="term" value="P:nucleotide-excision repair, DNA gap filling"/>
    <property type="evidence" value="ECO:0007669"/>
    <property type="project" value="TreeGrafter"/>
</dbReference>
<keyword evidence="4 15" id="KW-0436">Ligase</keyword>
<dbReference type="NCBIfam" id="TIGR00574">
    <property type="entry name" value="dnl1"/>
    <property type="match status" value="1"/>
</dbReference>
<dbReference type="Pfam" id="PF16589">
    <property type="entry name" value="BRCT_2"/>
    <property type="match status" value="1"/>
</dbReference>
<dbReference type="Proteomes" id="UP000191024">
    <property type="component" value="Chromosome B"/>
</dbReference>
<evidence type="ECO:0000256" key="16">
    <source>
        <dbReference type="RuleBase" id="RU004196"/>
    </source>
</evidence>
<keyword evidence="13" id="KW-0539">Nucleus</keyword>
<dbReference type="CDD" id="cd07903">
    <property type="entry name" value="Adenylation_DNA_ligase_IV"/>
    <property type="match status" value="1"/>
</dbReference>
<evidence type="ECO:0000256" key="14">
    <source>
        <dbReference type="ARBA" id="ARBA00034003"/>
    </source>
</evidence>
<dbReference type="GO" id="GO:0046872">
    <property type="term" value="F:metal ion binding"/>
    <property type="evidence" value="ECO:0007669"/>
    <property type="project" value="UniProtKB-KW"/>
</dbReference>
<keyword evidence="11 15" id="KW-0233">DNA recombination</keyword>
<dbReference type="SUPFAM" id="SSF56091">
    <property type="entry name" value="DNA ligase/mRNA capping enzyme, catalytic domain"/>
    <property type="match status" value="1"/>
</dbReference>
<dbReference type="Gene3D" id="1.10.3260.10">
    <property type="entry name" value="DNA ligase, ATP-dependent, N-terminal domain"/>
    <property type="match status" value="1"/>
</dbReference>
<evidence type="ECO:0000256" key="10">
    <source>
        <dbReference type="ARBA" id="ARBA00022842"/>
    </source>
</evidence>
<dbReference type="InterPro" id="IPR012340">
    <property type="entry name" value="NA-bd_OB-fold"/>
</dbReference>
<gene>
    <name evidence="20" type="ORF">LAMI_0B07954G</name>
</gene>
<name>A0A1G4IXX0_9SACH</name>
<dbReference type="GO" id="GO:0071897">
    <property type="term" value="P:DNA biosynthetic process"/>
    <property type="evidence" value="ECO:0007669"/>
    <property type="project" value="InterPro"/>
</dbReference>
<dbReference type="Pfam" id="PF04675">
    <property type="entry name" value="DNA_ligase_A_N"/>
    <property type="match status" value="1"/>
</dbReference>
<feature type="compositionally biased region" description="Polar residues" evidence="17">
    <location>
        <begin position="1"/>
        <end position="13"/>
    </location>
</feature>
<comment type="subcellular location">
    <subcellularLocation>
        <location evidence="2">Nucleus</location>
    </subcellularLocation>
</comment>
<evidence type="ECO:0000256" key="4">
    <source>
        <dbReference type="ARBA" id="ARBA00022598"/>
    </source>
</evidence>
<dbReference type="Gene3D" id="3.40.50.10190">
    <property type="entry name" value="BRCT domain"/>
    <property type="match status" value="2"/>
</dbReference>
<evidence type="ECO:0000256" key="15">
    <source>
        <dbReference type="RuleBase" id="RU000617"/>
    </source>
</evidence>
<protein>
    <recommendedName>
        <fullName evidence="15">DNA ligase</fullName>
        <ecNumber evidence="15">6.5.1.1</ecNumber>
    </recommendedName>
</protein>
<dbReference type="AlphaFoldDB" id="A0A1G4IXX0"/>
<keyword evidence="12 15" id="KW-0234">DNA repair</keyword>
<dbReference type="OrthoDB" id="151490at2759"/>
<keyword evidence="9 15" id="KW-0067">ATP-binding</keyword>
<dbReference type="SUPFAM" id="SSF50249">
    <property type="entry name" value="Nucleic acid-binding proteins"/>
    <property type="match status" value="1"/>
</dbReference>
<feature type="domain" description="BRCT" evidence="19">
    <location>
        <begin position="694"/>
        <end position="793"/>
    </location>
</feature>
<keyword evidence="6" id="KW-0677">Repeat</keyword>
<keyword evidence="10" id="KW-0460">Magnesium</keyword>
<dbReference type="InterPro" id="IPR001357">
    <property type="entry name" value="BRCT_dom"/>
</dbReference>
<dbReference type="InterPro" id="IPR036599">
    <property type="entry name" value="DNA_ligase_N_sf"/>
</dbReference>
<dbReference type="GO" id="GO:0003677">
    <property type="term" value="F:DNA binding"/>
    <property type="evidence" value="ECO:0007669"/>
    <property type="project" value="InterPro"/>
</dbReference>
<evidence type="ECO:0000256" key="2">
    <source>
        <dbReference type="ARBA" id="ARBA00004123"/>
    </source>
</evidence>
<comment type="similarity">
    <text evidence="3 16">Belongs to the ATP-dependent DNA ligase family.</text>
</comment>
<evidence type="ECO:0000256" key="12">
    <source>
        <dbReference type="ARBA" id="ARBA00023204"/>
    </source>
</evidence>
<keyword evidence="21" id="KW-1185">Reference proteome</keyword>
<dbReference type="Pfam" id="PF01068">
    <property type="entry name" value="DNA_ligase_A_M"/>
    <property type="match status" value="1"/>
</dbReference>
<sequence>MSVQEKNSENSSQHIRDAEPHNFAPSPDFKWLCDELYVKLDALLENRHKLGKSYSVSCLEVIIHFIKLWRKTVGNDFYEVFLLTFPYRDPRSYNIKDFTLIKAVCRYLNLPRNSLTENRLLSWKRLATRGKKLSAFCVEEIKKRRKEPEKSTRLTIESLNQKLSELSKESSTKKWGFNGLSQSAVFRFCLQNMTFVEMPYFFDILLKTRVVGGLEHKFLHCWHPDALDYLGVVSDLKLLSLKLWNAQERLGKTDLTINIGRAFSPQLARRMASSYESICRRLSGNFFVEEKMDGERIQVHYMQFGSSLKFFSRRGTDYTHLYGSSISSGVISRHVKLSPDVENCVLDGEMVTYDREKQTVLPFGIVKSSAVDEMISHEAGIDGKGFRPFFMIFDLLFLNGVSLTKVPLETRQEYLQTVINPVPNIIEVLKSLKCSDSNDIRNLLEKAISMGSEGIVLKQCSSIYSIGARNEAWIKVKPEYLEQFGENLDLIVIGRDPGKKDSFMCGLALLENDDEKDIKEVIELSGDDEGNLPEQIVETTERKFISFCSIANGISDEECKDIDRKTRGKWVKTSERLPPPELIEFGSKLPAEWIDPRESLVMEVKARSVNNSESAGVKFRSGSTLYGGYCRRIRDDKDWKSCATFRQYFQAKLSHNHMRYRRRIHNVSPRKKKRSSSAKMELLYGGLDTTQIQSHTEIFQGKRFYVLSDYTSVTDKTRVSYDRIISLVLHNGGSMVYNLDLRDGELQFLYIIGSKLTIECKALIERGYDIISPLWLFDSVRSQSALKLEPKHCFRVSKELLENAYSRVDKFGDSYESVMTGTEFDHKLISWNDKEITRKLKEACQDELMEIPIFLFYAFSAIVVNLNSGNQTVRQAADLFELFGGKITDDWLRANVIIVPSEEVDQTEMRSLREKAIKATRSRNETNLRLPHIVKLEWITACIEENCLVAEEEYAIL</sequence>
<dbReference type="PROSITE" id="PS00697">
    <property type="entry name" value="DNA_LIGASE_A1"/>
    <property type="match status" value="1"/>
</dbReference>
<dbReference type="PROSITE" id="PS50160">
    <property type="entry name" value="DNA_LIGASE_A3"/>
    <property type="match status" value="1"/>
</dbReference>
<dbReference type="EC" id="6.5.1.1" evidence="15"/>
<evidence type="ECO:0000256" key="1">
    <source>
        <dbReference type="ARBA" id="ARBA00001946"/>
    </source>
</evidence>
<accession>A0A1G4IXX0</accession>
<keyword evidence="7 15" id="KW-0547">Nucleotide-binding</keyword>
<dbReference type="InterPro" id="IPR012310">
    <property type="entry name" value="DNA_ligase_ATP-dep_cent"/>
</dbReference>
<dbReference type="SMART" id="SM00292">
    <property type="entry name" value="BRCT"/>
    <property type="match status" value="2"/>
</dbReference>
<keyword evidence="8 15" id="KW-0227">DNA damage</keyword>
<evidence type="ECO:0000256" key="5">
    <source>
        <dbReference type="ARBA" id="ARBA00022723"/>
    </source>
</evidence>
<dbReference type="InterPro" id="IPR029710">
    <property type="entry name" value="LIG4"/>
</dbReference>
<evidence type="ECO:0000259" key="18">
    <source>
        <dbReference type="PROSITE" id="PS50160"/>
    </source>
</evidence>
<evidence type="ECO:0000259" key="19">
    <source>
        <dbReference type="PROSITE" id="PS50172"/>
    </source>
</evidence>
<proteinExistence type="inferred from homology"/>
<evidence type="ECO:0000256" key="17">
    <source>
        <dbReference type="SAM" id="MobiDB-lite"/>
    </source>
</evidence>
<dbReference type="CDD" id="cd07968">
    <property type="entry name" value="OBF_DNA_ligase_IV"/>
    <property type="match status" value="1"/>
</dbReference>
<dbReference type="SUPFAM" id="SSF52113">
    <property type="entry name" value="BRCT domain"/>
    <property type="match status" value="2"/>
</dbReference>
<comment type="catalytic activity">
    <reaction evidence="14 15">
        <text>ATP + (deoxyribonucleotide)n-3'-hydroxyl + 5'-phospho-(deoxyribonucleotide)m = (deoxyribonucleotide)n+m + AMP + diphosphate.</text>
        <dbReference type="EC" id="6.5.1.1"/>
    </reaction>
</comment>
<dbReference type="PROSITE" id="PS50172">
    <property type="entry name" value="BRCT"/>
    <property type="match status" value="2"/>
</dbReference>
<evidence type="ECO:0000256" key="9">
    <source>
        <dbReference type="ARBA" id="ARBA00022840"/>
    </source>
</evidence>
<organism evidence="20 21">
    <name type="scientific">Lachancea mirantina</name>
    <dbReference type="NCBI Taxonomy" id="1230905"/>
    <lineage>
        <taxon>Eukaryota</taxon>
        <taxon>Fungi</taxon>
        <taxon>Dikarya</taxon>
        <taxon>Ascomycota</taxon>
        <taxon>Saccharomycotina</taxon>
        <taxon>Saccharomycetes</taxon>
        <taxon>Saccharomycetales</taxon>
        <taxon>Saccharomycetaceae</taxon>
        <taxon>Lachancea</taxon>
    </lineage>
</organism>
<evidence type="ECO:0000313" key="20">
    <source>
        <dbReference type="EMBL" id="SCU81854.1"/>
    </source>
</evidence>
<dbReference type="InterPro" id="IPR000977">
    <property type="entry name" value="DNA_ligase_ATP-dep"/>
</dbReference>
<comment type="cofactor">
    <cofactor evidence="1">
        <name>Mg(2+)</name>
        <dbReference type="ChEBI" id="CHEBI:18420"/>
    </cofactor>
</comment>
<reference evidence="20 21" key="1">
    <citation type="submission" date="2016-03" db="EMBL/GenBank/DDBJ databases">
        <authorList>
            <person name="Devillers H."/>
        </authorList>
    </citation>
    <scope>NUCLEOTIDE SEQUENCE [LARGE SCALE GENOMIC DNA]</scope>
    <source>
        <strain evidence="20">CBS 11717</strain>
    </source>
</reference>
<dbReference type="GO" id="GO:0006310">
    <property type="term" value="P:DNA recombination"/>
    <property type="evidence" value="ECO:0007669"/>
    <property type="project" value="UniProtKB-KW"/>
</dbReference>
<evidence type="ECO:0000256" key="8">
    <source>
        <dbReference type="ARBA" id="ARBA00022763"/>
    </source>
</evidence>
<feature type="region of interest" description="Disordered" evidence="17">
    <location>
        <begin position="1"/>
        <end position="21"/>
    </location>
</feature>
<dbReference type="GO" id="GO:0006303">
    <property type="term" value="P:double-strand break repair via nonhomologous end joining"/>
    <property type="evidence" value="ECO:0007669"/>
    <property type="project" value="TreeGrafter"/>
</dbReference>
<evidence type="ECO:0000256" key="3">
    <source>
        <dbReference type="ARBA" id="ARBA00007572"/>
    </source>
</evidence>
<dbReference type="Gene3D" id="3.30.470.30">
    <property type="entry name" value="DNA ligase/mRNA capping enzyme"/>
    <property type="match status" value="1"/>
</dbReference>
<evidence type="ECO:0000313" key="21">
    <source>
        <dbReference type="Proteomes" id="UP000191024"/>
    </source>
</evidence>
<dbReference type="InterPro" id="IPR036420">
    <property type="entry name" value="BRCT_dom_sf"/>
</dbReference>
<feature type="domain" description="ATP-dependent DNA ligase family profile" evidence="18">
    <location>
        <begin position="381"/>
        <end position="509"/>
    </location>
</feature>
<dbReference type="InterPro" id="IPR012308">
    <property type="entry name" value="DNA_ligase_ATP-dep_N"/>
</dbReference>
<dbReference type="GO" id="GO:0032807">
    <property type="term" value="C:DNA ligase IV complex"/>
    <property type="evidence" value="ECO:0007669"/>
    <property type="project" value="TreeGrafter"/>
</dbReference>